<proteinExistence type="predicted"/>
<dbReference type="SUPFAM" id="SSF54334">
    <property type="entry name" value="Superantigen toxins, C-terminal domain"/>
    <property type="match status" value="1"/>
</dbReference>
<name>A0A096B660_9BACT</name>
<dbReference type="GO" id="GO:0005576">
    <property type="term" value="C:extracellular region"/>
    <property type="evidence" value="ECO:0007669"/>
    <property type="project" value="InterPro"/>
</dbReference>
<evidence type="ECO:0000313" key="1">
    <source>
        <dbReference type="EMBL" id="KGF54873.1"/>
    </source>
</evidence>
<comment type="caution">
    <text evidence="1">The sequence shown here is derived from an EMBL/GenBank/DDBJ whole genome shotgun (WGS) entry which is preliminary data.</text>
</comment>
<dbReference type="PROSITE" id="PS51257">
    <property type="entry name" value="PROKAR_LIPOPROTEIN"/>
    <property type="match status" value="1"/>
</dbReference>
<dbReference type="InterPro" id="IPR016091">
    <property type="entry name" value="SuperAg_toxin_C"/>
</dbReference>
<organism evidence="1 2">
    <name type="scientific">Prevotella melaninogenica DNF00666</name>
    <dbReference type="NCBI Taxonomy" id="1401073"/>
    <lineage>
        <taxon>Bacteria</taxon>
        <taxon>Pseudomonadati</taxon>
        <taxon>Bacteroidota</taxon>
        <taxon>Bacteroidia</taxon>
        <taxon>Bacteroidales</taxon>
        <taxon>Prevotellaceae</taxon>
        <taxon>Prevotella</taxon>
    </lineage>
</organism>
<accession>A0A096B660</accession>
<dbReference type="Proteomes" id="UP000029578">
    <property type="component" value="Unassembled WGS sequence"/>
</dbReference>
<protein>
    <recommendedName>
        <fullName evidence="3">Lipoprotein</fullName>
    </recommendedName>
</protein>
<sequence>MNMKNIICLISFILLGIGCQKQNPHNKIMFKCVIFPTGMNSETYLIKMFEYGQLEVSYGIKTSDSEDEYFNKIINKKKITLSEGDFKIIKVLNSKLSGLNSIQKDEVRKGGWEIFLMSNGKKYHFYYGEYSSTSLGLLIEQIIKISPIKLNLHSWS</sequence>
<dbReference type="EMBL" id="JRNS01000125">
    <property type="protein sequence ID" value="KGF54873.1"/>
    <property type="molecule type" value="Genomic_DNA"/>
</dbReference>
<reference evidence="1 2" key="1">
    <citation type="submission" date="2014-07" db="EMBL/GenBank/DDBJ databases">
        <authorList>
            <person name="McCorrison J."/>
            <person name="Sanka R."/>
            <person name="Torralba M."/>
            <person name="Gillis M."/>
            <person name="Haft D.H."/>
            <person name="Methe B."/>
            <person name="Sutton G."/>
            <person name="Nelson K.E."/>
        </authorList>
    </citation>
    <scope>NUCLEOTIDE SEQUENCE [LARGE SCALE GENOMIC DNA]</scope>
    <source>
        <strain evidence="1 2">DNF00666</strain>
    </source>
</reference>
<evidence type="ECO:0000313" key="2">
    <source>
        <dbReference type="Proteomes" id="UP000029578"/>
    </source>
</evidence>
<dbReference type="AlphaFoldDB" id="A0A096B660"/>
<gene>
    <name evidence="1" type="ORF">HMPREF0661_01925</name>
</gene>
<evidence type="ECO:0008006" key="3">
    <source>
        <dbReference type="Google" id="ProtNLM"/>
    </source>
</evidence>